<name>A0A370DF36_9GAMM</name>
<sequence>MPNKSHKHPILVPVDFSHHSEAALIKACEMAQCMKLPIIALHVVHDPGDMPGYYASINKKNSLVRIEDLAMDMFEDFMKAVKKRHPKIGALRKAKTMLVVGLPVTKILQVSEKLNASMVVMGSQGRTGLDHMLLGSKAEQIVRLSPVPVTIFKA</sequence>
<dbReference type="Gene3D" id="3.40.50.620">
    <property type="entry name" value="HUPs"/>
    <property type="match status" value="1"/>
</dbReference>
<dbReference type="InterPro" id="IPR014729">
    <property type="entry name" value="Rossmann-like_a/b/a_fold"/>
</dbReference>
<feature type="domain" description="UspA" evidence="2">
    <location>
        <begin position="9"/>
        <end position="153"/>
    </location>
</feature>
<dbReference type="SUPFAM" id="SSF52402">
    <property type="entry name" value="Adenine nucleotide alpha hydrolases-like"/>
    <property type="match status" value="1"/>
</dbReference>
<dbReference type="Pfam" id="PF00582">
    <property type="entry name" value="Usp"/>
    <property type="match status" value="1"/>
</dbReference>
<organism evidence="3 4">
    <name type="scientific">endosymbiont of Escarpia spicata</name>
    <dbReference type="NCBI Taxonomy" id="2200908"/>
    <lineage>
        <taxon>Bacteria</taxon>
        <taxon>Pseudomonadati</taxon>
        <taxon>Pseudomonadota</taxon>
        <taxon>Gammaproteobacteria</taxon>
        <taxon>sulfur-oxidizing symbionts</taxon>
    </lineage>
</organism>
<dbReference type="PRINTS" id="PR01438">
    <property type="entry name" value="UNVRSLSTRESS"/>
</dbReference>
<reference evidence="3 4" key="1">
    <citation type="journal article" date="2018" name="ISME J.">
        <title>Endosymbiont genomes yield clues of tubeworm success.</title>
        <authorList>
            <person name="Li Y."/>
            <person name="Liles M.R."/>
            <person name="Halanych K.M."/>
        </authorList>
    </citation>
    <scope>NUCLEOTIDE SEQUENCE [LARGE SCALE GENOMIC DNA]</scope>
    <source>
        <strain evidence="3">A1462</strain>
    </source>
</reference>
<dbReference type="EMBL" id="QFXE01000018">
    <property type="protein sequence ID" value="RDH83522.1"/>
    <property type="molecule type" value="Genomic_DNA"/>
</dbReference>
<evidence type="ECO:0000313" key="4">
    <source>
        <dbReference type="Proteomes" id="UP000254771"/>
    </source>
</evidence>
<dbReference type="AlphaFoldDB" id="A0A370DF36"/>
<dbReference type="PANTHER" id="PTHR46268:SF6">
    <property type="entry name" value="UNIVERSAL STRESS PROTEIN UP12"/>
    <property type="match status" value="1"/>
</dbReference>
<dbReference type="InterPro" id="IPR006016">
    <property type="entry name" value="UspA"/>
</dbReference>
<accession>A0A370DF36</accession>
<evidence type="ECO:0000259" key="2">
    <source>
        <dbReference type="Pfam" id="PF00582"/>
    </source>
</evidence>
<keyword evidence="4" id="KW-1185">Reference proteome</keyword>
<protein>
    <submittedName>
        <fullName evidence="3">Universal stress protein</fullName>
    </submittedName>
</protein>
<dbReference type="InterPro" id="IPR006015">
    <property type="entry name" value="Universal_stress_UspA"/>
</dbReference>
<evidence type="ECO:0000313" key="3">
    <source>
        <dbReference type="EMBL" id="RDH83522.1"/>
    </source>
</evidence>
<comment type="caution">
    <text evidence="3">The sequence shown here is derived from an EMBL/GenBank/DDBJ whole genome shotgun (WGS) entry which is preliminary data.</text>
</comment>
<proteinExistence type="inferred from homology"/>
<evidence type="ECO:0000256" key="1">
    <source>
        <dbReference type="ARBA" id="ARBA00008791"/>
    </source>
</evidence>
<comment type="similarity">
    <text evidence="1">Belongs to the universal stress protein A family.</text>
</comment>
<dbReference type="PANTHER" id="PTHR46268">
    <property type="entry name" value="STRESS RESPONSE PROTEIN NHAX"/>
    <property type="match status" value="1"/>
</dbReference>
<dbReference type="Proteomes" id="UP000254771">
    <property type="component" value="Unassembled WGS sequence"/>
</dbReference>
<dbReference type="CDD" id="cd00293">
    <property type="entry name" value="USP-like"/>
    <property type="match status" value="1"/>
</dbReference>
<gene>
    <name evidence="3" type="ORF">DIZ78_13425</name>
</gene>